<dbReference type="AlphaFoldDB" id="A0A449BFX7"/>
<evidence type="ECO:0000313" key="1">
    <source>
        <dbReference type="EMBL" id="VEU81344.1"/>
    </source>
</evidence>
<protein>
    <submittedName>
        <fullName evidence="1">Uncharacterized protein</fullName>
    </submittedName>
</protein>
<sequence length="73" mass="8127">MTSGKNTIGTIENVERRNISEIETVASNIVDTGLFLDKNTGKHIGPGRLDVKLNILSFISSLKNTWQSHINWC</sequence>
<proteinExistence type="predicted"/>
<dbReference type="OrthoDB" id="385499at2"/>
<accession>A0A449BFX7</accession>
<dbReference type="KEGG" id="aaxa:NCTC10138_01742"/>
<reference evidence="1 2" key="1">
    <citation type="submission" date="2019-01" db="EMBL/GenBank/DDBJ databases">
        <authorList>
            <consortium name="Pathogen Informatics"/>
        </authorList>
    </citation>
    <scope>NUCLEOTIDE SEQUENCE [LARGE SCALE GENOMIC DNA]</scope>
    <source>
        <strain evidence="1 2">NCTC10138</strain>
    </source>
</reference>
<dbReference type="Proteomes" id="UP000289841">
    <property type="component" value="Chromosome"/>
</dbReference>
<dbReference type="EMBL" id="LR215048">
    <property type="protein sequence ID" value="VEU81344.1"/>
    <property type="molecule type" value="Genomic_DNA"/>
</dbReference>
<organism evidence="1 2">
    <name type="scientific">Haploplasma axanthum</name>
    <name type="common">Acholeplasma axanthum</name>
    <dbReference type="NCBI Taxonomy" id="29552"/>
    <lineage>
        <taxon>Bacteria</taxon>
        <taxon>Bacillati</taxon>
        <taxon>Mycoplasmatota</taxon>
        <taxon>Mollicutes</taxon>
        <taxon>Acholeplasmatales</taxon>
        <taxon>Acholeplasmataceae</taxon>
        <taxon>Haploplasma</taxon>
    </lineage>
</organism>
<gene>
    <name evidence="1" type="ORF">NCTC10138_01742</name>
</gene>
<name>A0A449BFX7_HAPAX</name>
<evidence type="ECO:0000313" key="2">
    <source>
        <dbReference type="Proteomes" id="UP000289841"/>
    </source>
</evidence>
<keyword evidence="2" id="KW-1185">Reference proteome</keyword>